<comment type="caution">
    <text evidence="2">The sequence shown here is derived from an EMBL/GenBank/DDBJ whole genome shotgun (WGS) entry which is preliminary data.</text>
</comment>
<proteinExistence type="predicted"/>
<evidence type="ECO:0000313" key="3">
    <source>
        <dbReference type="Proteomes" id="UP000295578"/>
    </source>
</evidence>
<dbReference type="OrthoDB" id="3476458at2"/>
<keyword evidence="3" id="KW-1185">Reference proteome</keyword>
<organism evidence="2 3">
    <name type="scientific">Actinomadura darangshiensis</name>
    <dbReference type="NCBI Taxonomy" id="705336"/>
    <lineage>
        <taxon>Bacteria</taxon>
        <taxon>Bacillati</taxon>
        <taxon>Actinomycetota</taxon>
        <taxon>Actinomycetes</taxon>
        <taxon>Streptosporangiales</taxon>
        <taxon>Thermomonosporaceae</taxon>
        <taxon>Actinomadura</taxon>
    </lineage>
</organism>
<evidence type="ECO:0008006" key="4">
    <source>
        <dbReference type="Google" id="ProtNLM"/>
    </source>
</evidence>
<dbReference type="AlphaFoldDB" id="A0A4V2YV81"/>
<sequence>MTASDTRPDGIPLPGRSGIRPRDRRIVEAIALVCAVSALLVLQWKDEDGNVRKNLKPPEKVTTVAEGQIGELVGAQWKIYGRATGEPLGAKPQGDVTELRLKLAVRPSDAASAKAVGSYGLGFRLHDGDGHEWSATALKTGEPRAGVAMGFTVRGTVPRAKADELELEIQAPKTARKPGGAQPSLRFSH</sequence>
<reference evidence="2 3" key="1">
    <citation type="submission" date="2019-03" db="EMBL/GenBank/DDBJ databases">
        <title>Draft genome sequences of novel Actinobacteria.</title>
        <authorList>
            <person name="Sahin N."/>
            <person name="Ay H."/>
            <person name="Saygin H."/>
        </authorList>
    </citation>
    <scope>NUCLEOTIDE SEQUENCE [LARGE SCALE GENOMIC DNA]</scope>
    <source>
        <strain evidence="2 3">DSM 45941</strain>
    </source>
</reference>
<protein>
    <recommendedName>
        <fullName evidence="4">DUF4352 domain-containing protein</fullName>
    </recommendedName>
</protein>
<dbReference type="Proteomes" id="UP000295578">
    <property type="component" value="Unassembled WGS sequence"/>
</dbReference>
<feature type="region of interest" description="Disordered" evidence="1">
    <location>
        <begin position="167"/>
        <end position="189"/>
    </location>
</feature>
<name>A0A4V2YV81_9ACTN</name>
<dbReference type="EMBL" id="SMKY01000091">
    <property type="protein sequence ID" value="TDD80517.1"/>
    <property type="molecule type" value="Genomic_DNA"/>
</dbReference>
<accession>A0A4V2YV81</accession>
<evidence type="ECO:0000313" key="2">
    <source>
        <dbReference type="EMBL" id="TDD80517.1"/>
    </source>
</evidence>
<gene>
    <name evidence="2" type="ORF">E1293_20610</name>
</gene>
<evidence type="ECO:0000256" key="1">
    <source>
        <dbReference type="SAM" id="MobiDB-lite"/>
    </source>
</evidence>
<dbReference type="RefSeq" id="WP_132199075.1">
    <property type="nucleotide sequence ID" value="NZ_SMKY01000091.1"/>
</dbReference>